<dbReference type="AlphaFoldDB" id="A0A4V2S1N8"/>
<dbReference type="SUPFAM" id="SSF81901">
    <property type="entry name" value="HCP-like"/>
    <property type="match status" value="1"/>
</dbReference>
<dbReference type="Proteomes" id="UP000294862">
    <property type="component" value="Unassembled WGS sequence"/>
</dbReference>
<keyword evidence="3" id="KW-1185">Reference proteome</keyword>
<gene>
    <name evidence="2" type="ORF">EV148_110101</name>
</gene>
<dbReference type="Gene3D" id="1.25.40.10">
    <property type="entry name" value="Tetratricopeptide repeat domain"/>
    <property type="match status" value="1"/>
</dbReference>
<organism evidence="2 3">
    <name type="scientific">Dokdonella fugitiva</name>
    <dbReference type="NCBI Taxonomy" id="328517"/>
    <lineage>
        <taxon>Bacteria</taxon>
        <taxon>Pseudomonadati</taxon>
        <taxon>Pseudomonadota</taxon>
        <taxon>Gammaproteobacteria</taxon>
        <taxon>Lysobacterales</taxon>
        <taxon>Rhodanobacteraceae</taxon>
        <taxon>Dokdonella</taxon>
    </lineage>
</organism>
<evidence type="ECO:0000256" key="1">
    <source>
        <dbReference type="SAM" id="SignalP"/>
    </source>
</evidence>
<reference evidence="2 3" key="1">
    <citation type="journal article" date="2015" name="Stand. Genomic Sci.">
        <title>Genomic Encyclopedia of Bacterial and Archaeal Type Strains, Phase III: the genomes of soil and plant-associated and newly described type strains.</title>
        <authorList>
            <person name="Whitman W.B."/>
            <person name="Woyke T."/>
            <person name="Klenk H.P."/>
            <person name="Zhou Y."/>
            <person name="Lilburn T.G."/>
            <person name="Beck B.J."/>
            <person name="De Vos P."/>
            <person name="Vandamme P."/>
            <person name="Eisen J.A."/>
            <person name="Garrity G."/>
            <person name="Hugenholtz P."/>
            <person name="Kyrpides N.C."/>
        </authorList>
    </citation>
    <scope>NUCLEOTIDE SEQUENCE [LARGE SCALE GENOMIC DNA]</scope>
    <source>
        <strain evidence="2 3">A3</strain>
    </source>
</reference>
<feature type="signal peptide" evidence="1">
    <location>
        <begin position="1"/>
        <end position="22"/>
    </location>
</feature>
<accession>A0A4V2S1N8</accession>
<evidence type="ECO:0000313" key="3">
    <source>
        <dbReference type="Proteomes" id="UP000294862"/>
    </source>
</evidence>
<keyword evidence="1" id="KW-0732">Signal</keyword>
<feature type="chain" id="PRO_5020329001" description="Sel1 repeat-containing protein" evidence="1">
    <location>
        <begin position="23"/>
        <end position="181"/>
    </location>
</feature>
<dbReference type="RefSeq" id="WP_131999832.1">
    <property type="nucleotide sequence ID" value="NZ_JACGXM010000008.1"/>
</dbReference>
<proteinExistence type="predicted"/>
<dbReference type="InterPro" id="IPR006597">
    <property type="entry name" value="Sel1-like"/>
</dbReference>
<evidence type="ECO:0000313" key="2">
    <source>
        <dbReference type="EMBL" id="TCO37290.1"/>
    </source>
</evidence>
<protein>
    <recommendedName>
        <fullName evidence="4">Sel1 repeat-containing protein</fullName>
    </recommendedName>
</protein>
<dbReference type="EMBL" id="SLWQ01000010">
    <property type="protein sequence ID" value="TCO37290.1"/>
    <property type="molecule type" value="Genomic_DNA"/>
</dbReference>
<dbReference type="OrthoDB" id="7063913at2"/>
<comment type="caution">
    <text evidence="2">The sequence shown here is derived from an EMBL/GenBank/DDBJ whole genome shotgun (WGS) entry which is preliminary data.</text>
</comment>
<sequence>MKKTFVRLTVALAFAASGAALAASIAEGFDRVLPGDWRSMLLKAKRAYEGKRYDEAFAAFQRTACAGDKESQSALGRMYLLGQGAPRDDLTGYAWLKVAAEVNQRGYHAIVEKIEAAMTPEQRRIADVEARRLIDNYGLRATNMSCNLAATQGGHILDSVVCAPREDGPNLLLKRCVAEVR</sequence>
<name>A0A4V2S1N8_9GAMM</name>
<evidence type="ECO:0008006" key="4">
    <source>
        <dbReference type="Google" id="ProtNLM"/>
    </source>
</evidence>
<dbReference type="InterPro" id="IPR011990">
    <property type="entry name" value="TPR-like_helical_dom_sf"/>
</dbReference>
<dbReference type="SMART" id="SM00671">
    <property type="entry name" value="SEL1"/>
    <property type="match status" value="1"/>
</dbReference>